<reference evidence="2 3" key="1">
    <citation type="journal article" date="2015" name="Stand. Genomic Sci.">
        <title>Genomic Encyclopedia of Bacterial and Archaeal Type Strains, Phase III: the genomes of soil and plant-associated and newly described type strains.</title>
        <authorList>
            <person name="Whitman W.B."/>
            <person name="Woyke T."/>
            <person name="Klenk H.P."/>
            <person name="Zhou Y."/>
            <person name="Lilburn T.G."/>
            <person name="Beck B.J."/>
            <person name="De Vos P."/>
            <person name="Vandamme P."/>
            <person name="Eisen J.A."/>
            <person name="Garrity G."/>
            <person name="Hugenholtz P."/>
            <person name="Kyrpides N.C."/>
        </authorList>
    </citation>
    <scope>NUCLEOTIDE SEQUENCE [LARGE SCALE GENOMIC DNA]</scope>
    <source>
        <strain evidence="2 3">VKM Ac-2540</strain>
    </source>
</reference>
<keyword evidence="1" id="KW-0812">Transmembrane</keyword>
<accession>A0A4Q7WW20</accession>
<organism evidence="2 3">
    <name type="scientific">Kribbella rubisoli</name>
    <dbReference type="NCBI Taxonomy" id="3075929"/>
    <lineage>
        <taxon>Bacteria</taxon>
        <taxon>Bacillati</taxon>
        <taxon>Actinomycetota</taxon>
        <taxon>Actinomycetes</taxon>
        <taxon>Propionibacteriales</taxon>
        <taxon>Kribbellaceae</taxon>
        <taxon>Kribbella</taxon>
    </lineage>
</organism>
<gene>
    <name evidence="2" type="ORF">EV645_4825</name>
</gene>
<proteinExistence type="predicted"/>
<feature type="transmembrane region" description="Helical" evidence="1">
    <location>
        <begin position="6"/>
        <end position="24"/>
    </location>
</feature>
<keyword evidence="3" id="KW-1185">Reference proteome</keyword>
<evidence type="ECO:0000313" key="3">
    <source>
        <dbReference type="Proteomes" id="UP000292027"/>
    </source>
</evidence>
<dbReference type="EMBL" id="SHKR01000013">
    <property type="protein sequence ID" value="RZU13965.1"/>
    <property type="molecule type" value="Genomic_DNA"/>
</dbReference>
<sequence length="30" mass="3352">MTTGFWILTLIAAGLYVVTVRDIAREVRGE</sequence>
<evidence type="ECO:0000256" key="1">
    <source>
        <dbReference type="SAM" id="Phobius"/>
    </source>
</evidence>
<keyword evidence="1" id="KW-1133">Transmembrane helix</keyword>
<protein>
    <submittedName>
        <fullName evidence="2">Uncharacterized protein</fullName>
    </submittedName>
</protein>
<dbReference type="AlphaFoldDB" id="A0A4Q7WW20"/>
<comment type="caution">
    <text evidence="2">The sequence shown here is derived from an EMBL/GenBank/DDBJ whole genome shotgun (WGS) entry which is preliminary data.</text>
</comment>
<evidence type="ECO:0000313" key="2">
    <source>
        <dbReference type="EMBL" id="RZU13965.1"/>
    </source>
</evidence>
<keyword evidence="1" id="KW-0472">Membrane</keyword>
<name>A0A4Q7WW20_9ACTN</name>
<dbReference type="Proteomes" id="UP000292027">
    <property type="component" value="Unassembled WGS sequence"/>
</dbReference>